<comment type="caution">
    <text evidence="2">The sequence shown here is derived from an EMBL/GenBank/DDBJ whole genome shotgun (WGS) entry which is preliminary data.</text>
</comment>
<feature type="transmembrane region" description="Helical" evidence="1">
    <location>
        <begin position="135"/>
        <end position="158"/>
    </location>
</feature>
<keyword evidence="1" id="KW-0812">Transmembrane</keyword>
<keyword evidence="3" id="KW-1185">Reference proteome</keyword>
<feature type="transmembrane region" description="Helical" evidence="1">
    <location>
        <begin position="179"/>
        <end position="201"/>
    </location>
</feature>
<evidence type="ECO:0000256" key="1">
    <source>
        <dbReference type="SAM" id="Phobius"/>
    </source>
</evidence>
<protein>
    <submittedName>
        <fullName evidence="2">Uncharacterized protein</fullName>
    </submittedName>
</protein>
<gene>
    <name evidence="2" type="ORF">DSM106044_03869</name>
</gene>
<evidence type="ECO:0000313" key="2">
    <source>
        <dbReference type="EMBL" id="TLC99270.1"/>
    </source>
</evidence>
<dbReference type="AlphaFoldDB" id="A0A4U8Q3G5"/>
<keyword evidence="1" id="KW-1133">Transmembrane helix</keyword>
<reference evidence="2 3" key="1">
    <citation type="journal article" date="2019" name="Anaerobe">
        <title>Detection of Robinsoniella peoriensis in multiple bone samples of a trauma patient.</title>
        <authorList>
            <person name="Schrottner P."/>
            <person name="Hartwich K."/>
            <person name="Bunk B."/>
            <person name="Schober I."/>
            <person name="Helbig S."/>
            <person name="Rudolph W.W."/>
            <person name="Gunzer F."/>
        </authorList>
    </citation>
    <scope>NUCLEOTIDE SEQUENCE [LARGE SCALE GENOMIC DNA]</scope>
    <source>
        <strain evidence="2 3">DSM 106044</strain>
    </source>
</reference>
<keyword evidence="1" id="KW-0472">Membrane</keyword>
<dbReference type="RefSeq" id="WP_138003446.1">
    <property type="nucleotide sequence ID" value="NZ_QGQD01000072.1"/>
</dbReference>
<feature type="transmembrane region" description="Helical" evidence="1">
    <location>
        <begin position="40"/>
        <end position="57"/>
    </location>
</feature>
<accession>A0A4U8Q3G5</accession>
<proteinExistence type="predicted"/>
<name>A0A4U8Q3G5_9FIRM</name>
<evidence type="ECO:0000313" key="3">
    <source>
        <dbReference type="Proteomes" id="UP000306509"/>
    </source>
</evidence>
<feature type="transmembrane region" description="Helical" evidence="1">
    <location>
        <begin position="103"/>
        <end position="123"/>
    </location>
</feature>
<feature type="transmembrane region" description="Helical" evidence="1">
    <location>
        <begin position="69"/>
        <end position="91"/>
    </location>
</feature>
<dbReference type="Proteomes" id="UP000306509">
    <property type="component" value="Unassembled WGS sequence"/>
</dbReference>
<organism evidence="2 3">
    <name type="scientific">Robinsoniella peoriensis</name>
    <dbReference type="NCBI Taxonomy" id="180332"/>
    <lineage>
        <taxon>Bacteria</taxon>
        <taxon>Bacillati</taxon>
        <taxon>Bacillota</taxon>
        <taxon>Clostridia</taxon>
        <taxon>Lachnospirales</taxon>
        <taxon>Lachnospiraceae</taxon>
        <taxon>Robinsoniella</taxon>
    </lineage>
</organism>
<sequence>MKDNLWNALVHPDRIEKLHIPDSVADANLKAWRYRRRYEYIMLFSSYVVFEILTYIFRETPSKSTKWLVIILLPSIIVCICDAAYSCYSGFPDKSDVGTRNLIGLVFCYFIGIMVFWLLLYTLKIFEGPNGTRLSFLAGITSGTAAALFVYADMAIIYHQYLKRIRIGVTDKQILVTKVIFSICTGVLVVLFLALFLYPLLSVELEDHTYQTEVDQINRGIESYNNLNKFKIKGSENIQYDNGKIETLEGTVWSSSTSDGTKSVSSLWDNEVYTKDHPQIVSDIYNDEKEEMKIYIQGQGWVEFSDLPEDNELLKDGMELYLKNGLLDLQGRDIKNISVKMDGDYMVYTVLYKDNAVTFNFGDVEIEPQKDVYWINKSNILEKWILSQKVSGGSEEGNSIENREYRLLDYNSSEIEKEIEEFLKK</sequence>
<dbReference type="EMBL" id="QGQD01000072">
    <property type="protein sequence ID" value="TLC99270.1"/>
    <property type="molecule type" value="Genomic_DNA"/>
</dbReference>